<evidence type="ECO:0000259" key="6">
    <source>
        <dbReference type="SMART" id="SM00922"/>
    </source>
</evidence>
<feature type="binding site" evidence="3">
    <location>
        <position position="89"/>
    </location>
    <ligand>
        <name>substrate</name>
    </ligand>
</feature>
<dbReference type="CDD" id="cd00308">
    <property type="entry name" value="enolase_like"/>
    <property type="match status" value="1"/>
</dbReference>
<dbReference type="SMART" id="SM00922">
    <property type="entry name" value="MR_MLE"/>
    <property type="match status" value="1"/>
</dbReference>
<feature type="binding site" evidence="4">
    <location>
        <position position="193"/>
    </location>
    <ligand>
        <name>Mg(2+)</name>
        <dbReference type="ChEBI" id="CHEBI:18420"/>
        <label>2</label>
    </ligand>
</feature>
<keyword evidence="8" id="KW-1185">Reference proteome</keyword>
<dbReference type="InterPro" id="IPR029017">
    <property type="entry name" value="Enolase-like_N"/>
</dbReference>
<dbReference type="EMBL" id="NMQW01000060">
    <property type="protein sequence ID" value="OXM82636.1"/>
    <property type="molecule type" value="Genomic_DNA"/>
</dbReference>
<feature type="binding site" evidence="4">
    <location>
        <position position="244"/>
    </location>
    <ligand>
        <name>Mg(2+)</name>
        <dbReference type="ChEBI" id="CHEBI:18420"/>
        <label>2</label>
    </ligand>
</feature>
<dbReference type="SUPFAM" id="SSF54826">
    <property type="entry name" value="Enolase N-terminal domain-like"/>
    <property type="match status" value="1"/>
</dbReference>
<feature type="site" description="Increases basicity of active site Tyr" evidence="5">
    <location>
        <position position="162"/>
    </location>
</feature>
<evidence type="ECO:0000313" key="7">
    <source>
        <dbReference type="EMBL" id="OXM82636.1"/>
    </source>
</evidence>
<dbReference type="InterPro" id="IPR033977">
    <property type="entry name" value="Galactarate_dehydratase_2"/>
</dbReference>
<dbReference type="InterPro" id="IPR013341">
    <property type="entry name" value="Mandelate_racemase_N_dom"/>
</dbReference>
<feature type="binding site" evidence="3">
    <location>
        <position position="383"/>
    </location>
    <ligand>
        <name>substrate</name>
    </ligand>
</feature>
<protein>
    <submittedName>
        <fullName evidence="7">Muconate cycloisomerase</fullName>
    </submittedName>
</protein>
<feature type="domain" description="Mandelate racemase/muconate lactonizing enzyme C-terminal" evidence="6">
    <location>
        <begin position="143"/>
        <end position="240"/>
    </location>
</feature>
<gene>
    <name evidence="7" type="ORF">CF651_29900</name>
</gene>
<evidence type="ECO:0000256" key="3">
    <source>
        <dbReference type="PIRSR" id="PIRSR633977-2"/>
    </source>
</evidence>
<sequence length="389" mass="43641">MKISNLQLTVVGIPRHTGFVSKHVIVEIMTDEGITGIGEMSDFSHLPHYSLDVADLTAVLKNILIGKNPFDLSLINKELLSNFPETMFYYEKGNFIRNGIDAALHDLCAKSLNISVADLIGGRLQEKIKVCYPIFRHRFMEEVEENLEVVRQRFKQGFDVFRLYVGKNLDADEAFLDAVQSEFGSKVTIKSLDFSHLLDWKQAWQAVKRLSAYRFQMVESPAVQNDFEGLAHFRMKVDHPVSEHVWSFRQQYEMIKHDSVDIFNISPIFIGGITSARKAAAAAEVAGKGCLLGTTQELSIGTAAMAHLGSSLTNLTYTSDPTGPELYVADIVQNPVKYENGYLIVPGRDVPGLGMQLDWEKIEQYKVPNLSWGNVSVHQLQDRTAQTKA</sequence>
<feature type="binding site" evidence="4">
    <location>
        <position position="219"/>
    </location>
    <ligand>
        <name>Mg(2+)</name>
        <dbReference type="ChEBI" id="CHEBI:18420"/>
        <label>2</label>
    </ligand>
</feature>
<feature type="active site" description="Proton donor" evidence="2">
    <location>
        <position position="90"/>
    </location>
</feature>
<proteinExistence type="predicted"/>
<evidence type="ECO:0000256" key="5">
    <source>
        <dbReference type="PIRSR" id="PIRSR633977-4"/>
    </source>
</evidence>
<accession>A0A229UGV7</accession>
<dbReference type="InterPro" id="IPR013342">
    <property type="entry name" value="Mandelate_racemase_C"/>
</dbReference>
<dbReference type="SFLD" id="SFLDG00309">
    <property type="entry name" value="galactarate_dehydratase"/>
    <property type="match status" value="1"/>
</dbReference>
<comment type="caution">
    <text evidence="7">The sequence shown here is derived from an EMBL/GenBank/DDBJ whole genome shotgun (WGS) entry which is preliminary data.</text>
</comment>
<comment type="cofactor">
    <cofactor evidence="4">
        <name>Mg(2+)</name>
        <dbReference type="ChEBI" id="CHEBI:18420"/>
    </cofactor>
    <text evidence="4">Binds 2 magnesium ions per subunit.</text>
</comment>
<dbReference type="PANTHER" id="PTHR48080">
    <property type="entry name" value="D-GALACTONATE DEHYDRATASE-RELATED"/>
    <property type="match status" value="1"/>
</dbReference>
<dbReference type="SFLD" id="SFLDF00162">
    <property type="entry name" value="galactarate_dehydratase_2"/>
    <property type="match status" value="1"/>
</dbReference>
<name>A0A229UGV7_9BACL</name>
<dbReference type="Gene3D" id="3.20.20.120">
    <property type="entry name" value="Enolase-like C-terminal domain"/>
    <property type="match status" value="1"/>
</dbReference>
<dbReference type="Gene3D" id="3.30.390.10">
    <property type="entry name" value="Enolase-like, N-terminal domain"/>
    <property type="match status" value="1"/>
</dbReference>
<dbReference type="Proteomes" id="UP000215509">
    <property type="component" value="Unassembled WGS sequence"/>
</dbReference>
<keyword evidence="1 4" id="KW-0479">Metal-binding</keyword>
<keyword evidence="4" id="KW-0460">Magnesium</keyword>
<reference evidence="7 8" key="1">
    <citation type="submission" date="2017-07" db="EMBL/GenBank/DDBJ databases">
        <title>Genome sequencing and assembly of Paenibacillus rigui.</title>
        <authorList>
            <person name="Mayilraj S."/>
        </authorList>
    </citation>
    <scope>NUCLEOTIDE SEQUENCE [LARGE SCALE GENOMIC DNA]</scope>
    <source>
        <strain evidence="7 8">JCM 16352</strain>
    </source>
</reference>
<dbReference type="InterPro" id="IPR034593">
    <property type="entry name" value="DgoD-like"/>
</dbReference>
<dbReference type="Pfam" id="PF13378">
    <property type="entry name" value="MR_MLE_C"/>
    <property type="match status" value="1"/>
</dbReference>
<keyword evidence="7" id="KW-0413">Isomerase</keyword>
<feature type="binding site" evidence="3">
    <location>
        <position position="294"/>
    </location>
    <ligand>
        <name>substrate</name>
    </ligand>
</feature>
<dbReference type="GO" id="GO:0016853">
    <property type="term" value="F:isomerase activity"/>
    <property type="evidence" value="ECO:0007669"/>
    <property type="project" value="UniProtKB-KW"/>
</dbReference>
<feature type="binding site" evidence="3">
    <location>
        <position position="15"/>
    </location>
    <ligand>
        <name>substrate</name>
    </ligand>
</feature>
<dbReference type="Pfam" id="PF02746">
    <property type="entry name" value="MR_MLE_N"/>
    <property type="match status" value="1"/>
</dbReference>
<evidence type="ECO:0000256" key="2">
    <source>
        <dbReference type="PIRSR" id="PIRSR633977-1"/>
    </source>
</evidence>
<feature type="active site" description="Proton acceptor" evidence="2">
    <location>
        <position position="164"/>
    </location>
</feature>
<dbReference type="AlphaFoldDB" id="A0A229UGV7"/>
<feature type="binding site" evidence="4">
    <location>
        <position position="295"/>
    </location>
    <ligand>
        <name>Mg(2+)</name>
        <dbReference type="ChEBI" id="CHEBI:18420"/>
        <label>1</label>
    </ligand>
</feature>
<dbReference type="GO" id="GO:0046872">
    <property type="term" value="F:metal ion binding"/>
    <property type="evidence" value="ECO:0007669"/>
    <property type="project" value="UniProtKB-KW"/>
</dbReference>
<evidence type="ECO:0000256" key="1">
    <source>
        <dbReference type="ARBA" id="ARBA00022723"/>
    </source>
</evidence>
<dbReference type="RefSeq" id="WP_094018526.1">
    <property type="nucleotide sequence ID" value="NZ_NMQW01000060.1"/>
</dbReference>
<feature type="binding site" evidence="4">
    <location>
        <position position="42"/>
    </location>
    <ligand>
        <name>Mg(2+)</name>
        <dbReference type="ChEBI" id="CHEBI:18420"/>
        <label>1</label>
    </ligand>
</feature>
<dbReference type="SUPFAM" id="SSF51604">
    <property type="entry name" value="Enolase C-terminal domain-like"/>
    <property type="match status" value="1"/>
</dbReference>
<evidence type="ECO:0000313" key="8">
    <source>
        <dbReference type="Proteomes" id="UP000215509"/>
    </source>
</evidence>
<dbReference type="SFLD" id="SFLDS00001">
    <property type="entry name" value="Enolase"/>
    <property type="match status" value="1"/>
</dbReference>
<dbReference type="OrthoDB" id="9775391at2"/>
<dbReference type="InterPro" id="IPR029065">
    <property type="entry name" value="Enolase_C-like"/>
</dbReference>
<evidence type="ECO:0000256" key="4">
    <source>
        <dbReference type="PIRSR" id="PIRSR633977-3"/>
    </source>
</evidence>
<organism evidence="7 8">
    <name type="scientific">Paenibacillus rigui</name>
    <dbReference type="NCBI Taxonomy" id="554312"/>
    <lineage>
        <taxon>Bacteria</taxon>
        <taxon>Bacillati</taxon>
        <taxon>Bacillota</taxon>
        <taxon>Bacilli</taxon>
        <taxon>Bacillales</taxon>
        <taxon>Paenibacillaceae</taxon>
        <taxon>Paenibacillus</taxon>
    </lineage>
</organism>
<dbReference type="InterPro" id="IPR036849">
    <property type="entry name" value="Enolase-like_C_sf"/>
</dbReference>
<feature type="binding site" evidence="4">
    <location>
        <position position="45"/>
    </location>
    <ligand>
        <name>Mg(2+)</name>
        <dbReference type="ChEBI" id="CHEBI:18420"/>
        <label>1</label>
    </ligand>
</feature>